<protein>
    <submittedName>
        <fullName evidence="1">Uncharacterized protein</fullName>
    </submittedName>
</protein>
<comment type="caution">
    <text evidence="1">The sequence shown here is derived from an EMBL/GenBank/DDBJ whole genome shotgun (WGS) entry which is preliminary data.</text>
</comment>
<dbReference type="NCBIfam" id="NF045647">
    <property type="entry name" value="alr0857_fam"/>
    <property type="match status" value="1"/>
</dbReference>
<dbReference type="EMBL" id="DSRU01000134">
    <property type="protein sequence ID" value="HFM97999.1"/>
    <property type="molecule type" value="Genomic_DNA"/>
</dbReference>
<proteinExistence type="predicted"/>
<dbReference type="AlphaFoldDB" id="A0A7C3PF37"/>
<accession>A0A7C3PF37</accession>
<gene>
    <name evidence="1" type="ORF">ENR64_09585</name>
</gene>
<sequence length="152" mass="16987">MLKLNYTDVGLYMERTMTNPELLIAQRVLLAMRLGRSALPSQKESLHVEPGRASFLLPADIPELKVLEMALQREYGSAVTLIAVDEEFVEIGISGSWIAEDKDAHEGMFLAVMSDSLSPFGAATPTKTLRERTEFLIYKLWQLSEVRISSLA</sequence>
<dbReference type="InterPro" id="IPR054664">
    <property type="entry name" value="Alr0857-like"/>
</dbReference>
<organism evidence="1">
    <name type="scientific">Oscillatoriales cyanobacterium SpSt-418</name>
    <dbReference type="NCBI Taxonomy" id="2282169"/>
    <lineage>
        <taxon>Bacteria</taxon>
        <taxon>Bacillati</taxon>
        <taxon>Cyanobacteriota</taxon>
        <taxon>Cyanophyceae</taxon>
        <taxon>Oscillatoriophycideae</taxon>
        <taxon>Oscillatoriales</taxon>
    </lineage>
</organism>
<name>A0A7C3PF37_9CYAN</name>
<reference evidence="1" key="1">
    <citation type="journal article" date="2020" name="mSystems">
        <title>Genome- and Community-Level Interaction Insights into Carbon Utilization and Element Cycling Functions of Hydrothermarchaeota in Hydrothermal Sediment.</title>
        <authorList>
            <person name="Zhou Z."/>
            <person name="Liu Y."/>
            <person name="Xu W."/>
            <person name="Pan J."/>
            <person name="Luo Z.H."/>
            <person name="Li M."/>
        </authorList>
    </citation>
    <scope>NUCLEOTIDE SEQUENCE [LARGE SCALE GENOMIC DNA]</scope>
    <source>
        <strain evidence="1">SpSt-418</strain>
    </source>
</reference>
<evidence type="ECO:0000313" key="1">
    <source>
        <dbReference type="EMBL" id="HFM97999.1"/>
    </source>
</evidence>